<evidence type="ECO:0000256" key="4">
    <source>
        <dbReference type="ARBA" id="ARBA00038402"/>
    </source>
</evidence>
<keyword evidence="3" id="KW-0862">Zinc</keyword>
<evidence type="ECO:0000256" key="1">
    <source>
        <dbReference type="ARBA" id="ARBA00022694"/>
    </source>
</evidence>
<sequence>MAAPVRDREALQRLNFLFQAAHWVLPHSPALARFYCSTQRGAARRLVLRMAPSVKRAVCRRCCSLLLPGAGGYLRLRGGSCRAKGLGAVLAGGVASPGSTSSPLSPSSSSSSEVDPSPGGPEPRMPGSSCSCSAASAAVSGCCSHKSGGGGGA</sequence>
<dbReference type="GeneTree" id="ENSGT00390000003020"/>
<evidence type="ECO:0000256" key="3">
    <source>
        <dbReference type="ARBA" id="ARBA00022833"/>
    </source>
</evidence>
<dbReference type="GO" id="GO:0004526">
    <property type="term" value="F:ribonuclease P activity"/>
    <property type="evidence" value="ECO:0007669"/>
    <property type="project" value="Ensembl"/>
</dbReference>
<evidence type="ECO:0000256" key="5">
    <source>
        <dbReference type="SAM" id="MobiDB-lite"/>
    </source>
</evidence>
<reference evidence="6" key="1">
    <citation type="submission" date="2025-08" db="UniProtKB">
        <authorList>
            <consortium name="Ensembl"/>
        </authorList>
    </citation>
    <scope>IDENTIFICATION</scope>
</reference>
<reference evidence="6" key="2">
    <citation type="submission" date="2025-09" db="UniProtKB">
        <authorList>
            <consortium name="Ensembl"/>
        </authorList>
    </citation>
    <scope>IDENTIFICATION</scope>
</reference>
<evidence type="ECO:0000256" key="2">
    <source>
        <dbReference type="ARBA" id="ARBA00022723"/>
    </source>
</evidence>
<proteinExistence type="inferred from homology"/>
<keyword evidence="1" id="KW-0819">tRNA processing</keyword>
<dbReference type="InParanoid" id="A0A663F6U4"/>
<dbReference type="GO" id="GO:0001682">
    <property type="term" value="P:tRNA 5'-leader removal"/>
    <property type="evidence" value="ECO:0007669"/>
    <property type="project" value="Ensembl"/>
</dbReference>
<dbReference type="PANTHER" id="PTHR14742">
    <property type="entry name" value="RIBONUCLEASE P SUBUNIT P21"/>
    <property type="match status" value="1"/>
</dbReference>
<dbReference type="Proteomes" id="UP000472275">
    <property type="component" value="Unassembled WGS sequence"/>
</dbReference>
<dbReference type="AlphaFoldDB" id="A0A663F6U4"/>
<dbReference type="GO" id="GO:0033204">
    <property type="term" value="F:ribonuclease P RNA binding"/>
    <property type="evidence" value="ECO:0007669"/>
    <property type="project" value="Ensembl"/>
</dbReference>
<name>A0A663F6U4_AQUCH</name>
<evidence type="ECO:0000313" key="7">
    <source>
        <dbReference type="Proteomes" id="UP000472275"/>
    </source>
</evidence>
<dbReference type="PANTHER" id="PTHR14742:SF0">
    <property type="entry name" value="RIBONUCLEASE P PROTEIN SUBUNIT P21"/>
    <property type="match status" value="1"/>
</dbReference>
<keyword evidence="7" id="KW-1185">Reference proteome</keyword>
<evidence type="ECO:0000313" key="6">
    <source>
        <dbReference type="Ensembl" id="ENSACCP00020019556.1"/>
    </source>
</evidence>
<accession>A0A663F6U4</accession>
<feature type="compositionally biased region" description="Low complexity" evidence="5">
    <location>
        <begin position="93"/>
        <end position="117"/>
    </location>
</feature>
<dbReference type="InterPro" id="IPR007175">
    <property type="entry name" value="Rpr2/Snm1/Rpp21"/>
</dbReference>
<dbReference type="GO" id="GO:0009410">
    <property type="term" value="P:response to xenobiotic stimulus"/>
    <property type="evidence" value="ECO:0007669"/>
    <property type="project" value="Ensembl"/>
</dbReference>
<dbReference type="GO" id="GO:0046872">
    <property type="term" value="F:metal ion binding"/>
    <property type="evidence" value="ECO:0007669"/>
    <property type="project" value="UniProtKB-KW"/>
</dbReference>
<keyword evidence="2" id="KW-0479">Metal-binding</keyword>
<dbReference type="Ensembl" id="ENSACCT00020020417.1">
    <property type="protein sequence ID" value="ENSACCP00020019556.1"/>
    <property type="gene ID" value="ENSACCG00020013438.1"/>
</dbReference>
<dbReference type="GO" id="GO:0005655">
    <property type="term" value="C:nucleolar ribonuclease P complex"/>
    <property type="evidence" value="ECO:0007669"/>
    <property type="project" value="TreeGrafter"/>
</dbReference>
<dbReference type="Pfam" id="PF04032">
    <property type="entry name" value="Rpr2"/>
    <property type="match status" value="1"/>
</dbReference>
<protein>
    <submittedName>
        <fullName evidence="6">Ribonuclease P/MRP subunit p21</fullName>
    </submittedName>
</protein>
<feature type="region of interest" description="Disordered" evidence="5">
    <location>
        <begin position="93"/>
        <end position="132"/>
    </location>
</feature>
<comment type="similarity">
    <text evidence="4">Belongs to the eukaryotic/archaeal RNase P protein component 4 family.</text>
</comment>
<organism evidence="6 7">
    <name type="scientific">Aquila chrysaetos chrysaetos</name>
    <dbReference type="NCBI Taxonomy" id="223781"/>
    <lineage>
        <taxon>Eukaryota</taxon>
        <taxon>Metazoa</taxon>
        <taxon>Chordata</taxon>
        <taxon>Craniata</taxon>
        <taxon>Vertebrata</taxon>
        <taxon>Euteleostomi</taxon>
        <taxon>Archelosauria</taxon>
        <taxon>Archosauria</taxon>
        <taxon>Dinosauria</taxon>
        <taxon>Saurischia</taxon>
        <taxon>Theropoda</taxon>
        <taxon>Coelurosauria</taxon>
        <taxon>Aves</taxon>
        <taxon>Neognathae</taxon>
        <taxon>Neoaves</taxon>
        <taxon>Telluraves</taxon>
        <taxon>Accipitrimorphae</taxon>
        <taxon>Accipitriformes</taxon>
        <taxon>Accipitridae</taxon>
        <taxon>Accipitrinae</taxon>
        <taxon>Aquila</taxon>
    </lineage>
</organism>